<keyword evidence="2" id="KW-1185">Reference proteome</keyword>
<organism evidence="1 2">
    <name type="scientific">Actinopolymorpha pittospori</name>
    <dbReference type="NCBI Taxonomy" id="648752"/>
    <lineage>
        <taxon>Bacteria</taxon>
        <taxon>Bacillati</taxon>
        <taxon>Actinomycetota</taxon>
        <taxon>Actinomycetes</taxon>
        <taxon>Propionibacteriales</taxon>
        <taxon>Actinopolymorphaceae</taxon>
        <taxon>Actinopolymorpha</taxon>
    </lineage>
</organism>
<gene>
    <name evidence="1" type="ORF">HEB94_001260</name>
</gene>
<protein>
    <submittedName>
        <fullName evidence="1">Uncharacterized protein</fullName>
    </submittedName>
</protein>
<comment type="caution">
    <text evidence="1">The sequence shown here is derived from an EMBL/GenBank/DDBJ whole genome shotgun (WGS) entry which is preliminary data.</text>
</comment>
<dbReference type="Proteomes" id="UP000638648">
    <property type="component" value="Unassembled WGS sequence"/>
</dbReference>
<proteinExistence type="predicted"/>
<evidence type="ECO:0000313" key="1">
    <source>
        <dbReference type="EMBL" id="MBE1604412.1"/>
    </source>
</evidence>
<dbReference type="AlphaFoldDB" id="A0A927R6G6"/>
<evidence type="ECO:0000313" key="2">
    <source>
        <dbReference type="Proteomes" id="UP000638648"/>
    </source>
</evidence>
<dbReference type="RefSeq" id="WP_192748955.1">
    <property type="nucleotide sequence ID" value="NZ_BAABJL010000169.1"/>
</dbReference>
<sequence length="76" mass="9079">MTTAWALRKERVYTRLRDLEKAVAEGGKPRMRSWELREQIMQTLERLPRNEMNAWLAEHRQVREFIEAQSPPSTTP</sequence>
<accession>A0A927R6G6</accession>
<dbReference type="EMBL" id="JADBEM010000001">
    <property type="protein sequence ID" value="MBE1604412.1"/>
    <property type="molecule type" value="Genomic_DNA"/>
</dbReference>
<name>A0A927R6G6_9ACTN</name>
<reference evidence="1" key="1">
    <citation type="submission" date="2020-10" db="EMBL/GenBank/DDBJ databases">
        <title>Sequencing the genomes of 1000 actinobacteria strains.</title>
        <authorList>
            <person name="Klenk H.-P."/>
        </authorList>
    </citation>
    <scope>NUCLEOTIDE SEQUENCE</scope>
    <source>
        <strain evidence="1">DSM 45354</strain>
    </source>
</reference>